<dbReference type="GO" id="GO:0003743">
    <property type="term" value="F:translation initiation factor activity"/>
    <property type="evidence" value="ECO:0007669"/>
    <property type="project" value="UniProtKB-KW"/>
</dbReference>
<organism evidence="2 3">
    <name type="scientific">Lates japonicus</name>
    <name type="common">Japanese lates</name>
    <dbReference type="NCBI Taxonomy" id="270547"/>
    <lineage>
        <taxon>Eukaryota</taxon>
        <taxon>Metazoa</taxon>
        <taxon>Chordata</taxon>
        <taxon>Craniata</taxon>
        <taxon>Vertebrata</taxon>
        <taxon>Euteleostomi</taxon>
        <taxon>Actinopterygii</taxon>
        <taxon>Neopterygii</taxon>
        <taxon>Teleostei</taxon>
        <taxon>Neoteleostei</taxon>
        <taxon>Acanthomorphata</taxon>
        <taxon>Carangaria</taxon>
        <taxon>Carangaria incertae sedis</taxon>
        <taxon>Centropomidae</taxon>
        <taxon>Lates</taxon>
    </lineage>
</organism>
<evidence type="ECO:0000313" key="2">
    <source>
        <dbReference type="EMBL" id="GLD59756.1"/>
    </source>
</evidence>
<feature type="region of interest" description="Disordered" evidence="1">
    <location>
        <begin position="1"/>
        <end position="44"/>
    </location>
</feature>
<keyword evidence="2" id="KW-0396">Initiation factor</keyword>
<dbReference type="Proteomes" id="UP001279410">
    <property type="component" value="Unassembled WGS sequence"/>
</dbReference>
<reference evidence="2" key="1">
    <citation type="submission" date="2022-08" db="EMBL/GenBank/DDBJ databases">
        <title>Genome sequencing of akame (Lates japonicus).</title>
        <authorList>
            <person name="Hashiguchi Y."/>
            <person name="Takahashi H."/>
        </authorList>
    </citation>
    <scope>NUCLEOTIDE SEQUENCE</scope>
    <source>
        <strain evidence="2">Kochi</strain>
    </source>
</reference>
<proteinExistence type="predicted"/>
<dbReference type="AlphaFoldDB" id="A0AAD3MTL3"/>
<accession>A0AAD3MTL3</accession>
<evidence type="ECO:0000313" key="3">
    <source>
        <dbReference type="Proteomes" id="UP001279410"/>
    </source>
</evidence>
<keyword evidence="2" id="KW-0648">Protein biosynthesis</keyword>
<sequence length="88" mass="9717">MDKQSQLTPDESKESDSQLQPKKSGPTHSPPIQPSLTEEDMETFSEAIIDQYLKTDDSKEALHCVAEQTAPLCPPCVCQVRCGLDIQV</sequence>
<comment type="caution">
    <text evidence="2">The sequence shown here is derived from an EMBL/GenBank/DDBJ whole genome shotgun (WGS) entry which is preliminary data.</text>
</comment>
<protein>
    <submittedName>
        <fullName evidence="2">Eukaryotic translation initiation factor 4 gamma 1-like protein</fullName>
    </submittedName>
</protein>
<dbReference type="EMBL" id="BRZM01000038">
    <property type="protein sequence ID" value="GLD59756.1"/>
    <property type="molecule type" value="Genomic_DNA"/>
</dbReference>
<name>A0AAD3MTL3_LATJO</name>
<evidence type="ECO:0000256" key="1">
    <source>
        <dbReference type="SAM" id="MobiDB-lite"/>
    </source>
</evidence>
<gene>
    <name evidence="2" type="ORF">AKAME5_001173300</name>
</gene>
<keyword evidence="3" id="KW-1185">Reference proteome</keyword>